<feature type="domain" description="Mycothiol-dependent maleylpyruvate isomerase metal-binding" evidence="1">
    <location>
        <begin position="7"/>
        <end position="94"/>
    </location>
</feature>
<dbReference type="InterPro" id="IPR024344">
    <property type="entry name" value="MDMPI_metal-binding"/>
</dbReference>
<dbReference type="Gene3D" id="1.20.120.450">
    <property type="entry name" value="dinb family like domain"/>
    <property type="match status" value="1"/>
</dbReference>
<dbReference type="InterPro" id="IPR017517">
    <property type="entry name" value="Maleyloyr_isom"/>
</dbReference>
<sequence>MGSRDVLRANDERFADVAAGLTPDEWAAPSLCTEWSNREVLGHLVVGCSHPVGTFLGALVLHRNFDCANTATAQEAARDRSVEALLTDFRAVSARPEGVGRYFPARLLLGDHITHELDILFAVGREPDIPPHLLNAVLDTQVAFPNPFVPAYRNSQGLRLVAADTGWCHGNVGPTVEGTAAELISVLGNRPKVLPRLRGAGAEILADRLLSRQTRTAG</sequence>
<evidence type="ECO:0000313" key="3">
    <source>
        <dbReference type="Proteomes" id="UP000032221"/>
    </source>
</evidence>
<gene>
    <name evidence="2" type="ORF">TL10_21180</name>
</gene>
<dbReference type="InterPro" id="IPR034660">
    <property type="entry name" value="DinB/YfiT-like"/>
</dbReference>
<name>A0A0D1J0D4_9MYCO</name>
<dbReference type="SUPFAM" id="SSF109854">
    <property type="entry name" value="DinB/YfiT-like putative metalloenzymes"/>
    <property type="match status" value="1"/>
</dbReference>
<proteinExistence type="predicted"/>
<dbReference type="Pfam" id="PF11716">
    <property type="entry name" value="MDMPI_N"/>
    <property type="match status" value="1"/>
</dbReference>
<dbReference type="PATRIC" id="fig|280871.6.peg.4385"/>
<dbReference type="AlphaFoldDB" id="A0A0D1J0D4"/>
<dbReference type="GO" id="GO:0046872">
    <property type="term" value="F:metal ion binding"/>
    <property type="evidence" value="ECO:0007669"/>
    <property type="project" value="InterPro"/>
</dbReference>
<evidence type="ECO:0000313" key="2">
    <source>
        <dbReference type="EMBL" id="KIU15028.1"/>
    </source>
</evidence>
<dbReference type="EMBL" id="JXST01000033">
    <property type="protein sequence ID" value="KIU15028.1"/>
    <property type="molecule type" value="Genomic_DNA"/>
</dbReference>
<dbReference type="OrthoDB" id="5178565at2"/>
<reference evidence="2 3" key="1">
    <citation type="submission" date="2015-01" db="EMBL/GenBank/DDBJ databases">
        <title>Genome sequence of Mycobacterium llatzerense and Mycobacterium immunogenum recovered from brain abscess.</title>
        <authorList>
            <person name="Greninger A.L."/>
            <person name="Langelier C."/>
            <person name="Cunningham G."/>
            <person name="Chiu C.Y."/>
            <person name="Miller S."/>
        </authorList>
    </citation>
    <scope>NUCLEOTIDE SEQUENCE [LARGE SCALE GENOMIC DNA]</scope>
    <source>
        <strain evidence="2 3">CLUC14</strain>
    </source>
</reference>
<dbReference type="RefSeq" id="WP_043987175.1">
    <property type="nucleotide sequence ID" value="NZ_JXST01000033.1"/>
</dbReference>
<dbReference type="NCBIfam" id="TIGR03083">
    <property type="entry name" value="maleylpyruvate isomerase family mycothiol-dependent enzyme"/>
    <property type="match status" value="1"/>
</dbReference>
<dbReference type="Proteomes" id="UP000032221">
    <property type="component" value="Unassembled WGS sequence"/>
</dbReference>
<comment type="caution">
    <text evidence="2">The sequence shown here is derived from an EMBL/GenBank/DDBJ whole genome shotgun (WGS) entry which is preliminary data.</text>
</comment>
<accession>A0A0D1J0D4</accession>
<organism evidence="2 3">
    <name type="scientific">Mycolicibacterium llatzerense</name>
    <dbReference type="NCBI Taxonomy" id="280871"/>
    <lineage>
        <taxon>Bacteria</taxon>
        <taxon>Bacillati</taxon>
        <taxon>Actinomycetota</taxon>
        <taxon>Actinomycetes</taxon>
        <taxon>Mycobacteriales</taxon>
        <taxon>Mycobacteriaceae</taxon>
        <taxon>Mycolicibacterium</taxon>
    </lineage>
</organism>
<evidence type="ECO:0000259" key="1">
    <source>
        <dbReference type="Pfam" id="PF11716"/>
    </source>
</evidence>
<dbReference type="STRING" id="280871.TL10_21180"/>
<protein>
    <recommendedName>
        <fullName evidence="1">Mycothiol-dependent maleylpyruvate isomerase metal-binding domain-containing protein</fullName>
    </recommendedName>
</protein>
<keyword evidence="3" id="KW-1185">Reference proteome</keyword>